<comment type="caution">
    <text evidence="1">The sequence shown here is derived from an EMBL/GenBank/DDBJ whole genome shotgun (WGS) entry which is preliminary data.</text>
</comment>
<dbReference type="EMBL" id="JAEAOA010001184">
    <property type="protein sequence ID" value="KAK3598098.1"/>
    <property type="molecule type" value="Genomic_DNA"/>
</dbReference>
<accession>A0AAE0SUB1</accession>
<gene>
    <name evidence="1" type="ORF">CHS0354_019096</name>
</gene>
<reference evidence="1" key="3">
    <citation type="submission" date="2023-05" db="EMBL/GenBank/DDBJ databases">
        <authorList>
            <person name="Smith C.H."/>
        </authorList>
    </citation>
    <scope>NUCLEOTIDE SEQUENCE</scope>
    <source>
        <strain evidence="1">CHS0354</strain>
        <tissue evidence="1">Mantle</tissue>
    </source>
</reference>
<reference evidence="1" key="2">
    <citation type="journal article" date="2021" name="Genome Biol. Evol.">
        <title>Developing a high-quality reference genome for a parasitic bivalve with doubly uniparental inheritance (Bivalvia: Unionida).</title>
        <authorList>
            <person name="Smith C.H."/>
        </authorList>
    </citation>
    <scope>NUCLEOTIDE SEQUENCE</scope>
    <source>
        <strain evidence="1">CHS0354</strain>
        <tissue evidence="1">Mantle</tissue>
    </source>
</reference>
<proteinExistence type="predicted"/>
<dbReference type="AlphaFoldDB" id="A0AAE0SUB1"/>
<keyword evidence="2" id="KW-1185">Reference proteome</keyword>
<protein>
    <submittedName>
        <fullName evidence="1">Uncharacterized protein</fullName>
    </submittedName>
</protein>
<evidence type="ECO:0000313" key="1">
    <source>
        <dbReference type="EMBL" id="KAK3598098.1"/>
    </source>
</evidence>
<reference evidence="1" key="1">
    <citation type="journal article" date="2021" name="Genome Biol. Evol.">
        <title>A High-Quality Reference Genome for a Parasitic Bivalve with Doubly Uniparental Inheritance (Bivalvia: Unionida).</title>
        <authorList>
            <person name="Smith C.H."/>
        </authorList>
    </citation>
    <scope>NUCLEOTIDE SEQUENCE</scope>
    <source>
        <strain evidence="1">CHS0354</strain>
    </source>
</reference>
<name>A0AAE0SUB1_9BIVA</name>
<sequence>MNIVYEVPNFINRYRENMLRFFQPLMCAIRRELNVIGPDYLASTQESRRRQTAAMCIQVHRRVMRPQQTSVRQLIRHRSLLGKVVFMWCVKGMIQPGGAHPSSYWMTTAKIH</sequence>
<evidence type="ECO:0000313" key="2">
    <source>
        <dbReference type="Proteomes" id="UP001195483"/>
    </source>
</evidence>
<organism evidence="1 2">
    <name type="scientific">Potamilus streckersoni</name>
    <dbReference type="NCBI Taxonomy" id="2493646"/>
    <lineage>
        <taxon>Eukaryota</taxon>
        <taxon>Metazoa</taxon>
        <taxon>Spiralia</taxon>
        <taxon>Lophotrochozoa</taxon>
        <taxon>Mollusca</taxon>
        <taxon>Bivalvia</taxon>
        <taxon>Autobranchia</taxon>
        <taxon>Heteroconchia</taxon>
        <taxon>Palaeoheterodonta</taxon>
        <taxon>Unionida</taxon>
        <taxon>Unionoidea</taxon>
        <taxon>Unionidae</taxon>
        <taxon>Ambleminae</taxon>
        <taxon>Lampsilini</taxon>
        <taxon>Potamilus</taxon>
    </lineage>
</organism>
<dbReference type="Proteomes" id="UP001195483">
    <property type="component" value="Unassembled WGS sequence"/>
</dbReference>